<dbReference type="PANTHER" id="PTHR33067">
    <property type="entry name" value="RNA-DIRECTED DNA POLYMERASE-RELATED"/>
    <property type="match status" value="1"/>
</dbReference>
<reference evidence="3" key="2">
    <citation type="submission" date="2023-06" db="EMBL/GenBank/DDBJ databases">
        <authorList>
            <person name="Swenson N.G."/>
            <person name="Wegrzyn J.L."/>
            <person name="Mcevoy S.L."/>
        </authorList>
    </citation>
    <scope>NUCLEOTIDE SEQUENCE</scope>
    <source>
        <strain evidence="3">NS2018</strain>
        <tissue evidence="3">Leaf</tissue>
    </source>
</reference>
<reference evidence="3" key="1">
    <citation type="journal article" date="2022" name="Plant J.">
        <title>Strategies of tolerance reflected in two North American maple genomes.</title>
        <authorList>
            <person name="McEvoy S.L."/>
            <person name="Sezen U.U."/>
            <person name="Trouern-Trend A."/>
            <person name="McMahon S.M."/>
            <person name="Schaberg P.G."/>
            <person name="Yang J."/>
            <person name="Wegrzyn J.L."/>
            <person name="Swenson N.G."/>
        </authorList>
    </citation>
    <scope>NUCLEOTIDE SEQUENCE</scope>
    <source>
        <strain evidence="3">NS2018</strain>
    </source>
</reference>
<feature type="region of interest" description="Disordered" evidence="2">
    <location>
        <begin position="218"/>
        <end position="242"/>
    </location>
</feature>
<keyword evidence="1" id="KW-0175">Coiled coil</keyword>
<dbReference type="PANTHER" id="PTHR33067:SF9">
    <property type="entry name" value="RNA-DIRECTED DNA POLYMERASE"/>
    <property type="match status" value="1"/>
</dbReference>
<dbReference type="Proteomes" id="UP001168877">
    <property type="component" value="Unassembled WGS sequence"/>
</dbReference>
<name>A0AA39RCA4_ACESA</name>
<sequence length="242" mass="26845">MHADIAVEEAMTFEVLTTKVGDSGSFMIPISVGGSKLLRGVLELGASINMMPLALYEKLGLVGLKPTVMKILLADQTSRTPYGEIKDIPNFVGGIVIHTDFVVLNIEEKSNDEGSCQVLLGRSFMATAQMRIDMCKKKIVMQSQVEVLKAERDALKEQVDAYVKKNDKLKKINMALSTENESTVQELEDLSKLAEEFEEEAFRKLKKASTSVDTKNKELEAIKEGMSNKEMSLKMTNAKECE</sequence>
<evidence type="ECO:0000256" key="2">
    <source>
        <dbReference type="SAM" id="MobiDB-lite"/>
    </source>
</evidence>
<dbReference type="SUPFAM" id="SSF50630">
    <property type="entry name" value="Acid proteases"/>
    <property type="match status" value="1"/>
</dbReference>
<dbReference type="CDD" id="cd00303">
    <property type="entry name" value="retropepsin_like"/>
    <property type="match status" value="1"/>
</dbReference>
<accession>A0AA39RCA4</accession>
<evidence type="ECO:0000256" key="1">
    <source>
        <dbReference type="SAM" id="Coils"/>
    </source>
</evidence>
<organism evidence="3 4">
    <name type="scientific">Acer saccharum</name>
    <name type="common">Sugar maple</name>
    <dbReference type="NCBI Taxonomy" id="4024"/>
    <lineage>
        <taxon>Eukaryota</taxon>
        <taxon>Viridiplantae</taxon>
        <taxon>Streptophyta</taxon>
        <taxon>Embryophyta</taxon>
        <taxon>Tracheophyta</taxon>
        <taxon>Spermatophyta</taxon>
        <taxon>Magnoliopsida</taxon>
        <taxon>eudicotyledons</taxon>
        <taxon>Gunneridae</taxon>
        <taxon>Pentapetalae</taxon>
        <taxon>rosids</taxon>
        <taxon>malvids</taxon>
        <taxon>Sapindales</taxon>
        <taxon>Sapindaceae</taxon>
        <taxon>Hippocastanoideae</taxon>
        <taxon>Acereae</taxon>
        <taxon>Acer</taxon>
    </lineage>
</organism>
<gene>
    <name evidence="3" type="ORF">LWI29_008211</name>
</gene>
<dbReference type="Gene3D" id="2.40.70.10">
    <property type="entry name" value="Acid Proteases"/>
    <property type="match status" value="1"/>
</dbReference>
<keyword evidence="4" id="KW-1185">Reference proteome</keyword>
<evidence type="ECO:0000313" key="3">
    <source>
        <dbReference type="EMBL" id="KAK0570903.1"/>
    </source>
</evidence>
<dbReference type="AlphaFoldDB" id="A0AA39RCA4"/>
<protein>
    <submittedName>
        <fullName evidence="3">Uncharacterized protein</fullName>
    </submittedName>
</protein>
<proteinExistence type="predicted"/>
<dbReference type="InterPro" id="IPR021109">
    <property type="entry name" value="Peptidase_aspartic_dom_sf"/>
</dbReference>
<feature type="coiled-coil region" evidence="1">
    <location>
        <begin position="138"/>
        <end position="207"/>
    </location>
</feature>
<evidence type="ECO:0000313" key="4">
    <source>
        <dbReference type="Proteomes" id="UP001168877"/>
    </source>
</evidence>
<dbReference type="EMBL" id="JAUESC010000388">
    <property type="protein sequence ID" value="KAK0570903.1"/>
    <property type="molecule type" value="Genomic_DNA"/>
</dbReference>
<feature type="compositionally biased region" description="Basic and acidic residues" evidence="2">
    <location>
        <begin position="218"/>
        <end position="227"/>
    </location>
</feature>
<comment type="caution">
    <text evidence="3">The sequence shown here is derived from an EMBL/GenBank/DDBJ whole genome shotgun (WGS) entry which is preliminary data.</text>
</comment>